<protein>
    <recommendedName>
        <fullName evidence="4">Silver efflux pump</fullName>
    </recommendedName>
</protein>
<dbReference type="KEGG" id="azq:G3580_14115"/>
<keyword evidence="3" id="KW-1185">Reference proteome</keyword>
<keyword evidence="1" id="KW-0732">Signal</keyword>
<gene>
    <name evidence="2" type="ORF">G3580_14115</name>
</gene>
<feature type="signal peptide" evidence="1">
    <location>
        <begin position="1"/>
        <end position="35"/>
    </location>
</feature>
<dbReference type="EMBL" id="CP048836">
    <property type="protein sequence ID" value="QID18658.1"/>
    <property type="molecule type" value="Genomic_DNA"/>
</dbReference>
<evidence type="ECO:0000256" key="1">
    <source>
        <dbReference type="SAM" id="SignalP"/>
    </source>
</evidence>
<organism evidence="2 3">
    <name type="scientific">Nitrogeniibacter mangrovi</name>
    <dbReference type="NCBI Taxonomy" id="2016596"/>
    <lineage>
        <taxon>Bacteria</taxon>
        <taxon>Pseudomonadati</taxon>
        <taxon>Pseudomonadota</taxon>
        <taxon>Betaproteobacteria</taxon>
        <taxon>Rhodocyclales</taxon>
        <taxon>Zoogloeaceae</taxon>
        <taxon>Nitrogeniibacter</taxon>
    </lineage>
</organism>
<dbReference type="RefSeq" id="WP_173766530.1">
    <property type="nucleotide sequence ID" value="NZ_CP048836.1"/>
</dbReference>
<reference evidence="2 3" key="1">
    <citation type="submission" date="2020-02" db="EMBL/GenBank/DDBJ databases">
        <title>Nitrogenibacter mangrovi gen. nov., sp. nov. isolated from mangrove sediment, a denitrifying betaproteobacterium.</title>
        <authorList>
            <person name="Liao H."/>
            <person name="Tian Y."/>
        </authorList>
    </citation>
    <scope>NUCLEOTIDE SEQUENCE [LARGE SCALE GENOMIC DNA]</scope>
    <source>
        <strain evidence="2 3">M9-3-2</strain>
    </source>
</reference>
<evidence type="ECO:0000313" key="2">
    <source>
        <dbReference type="EMBL" id="QID18658.1"/>
    </source>
</evidence>
<proteinExistence type="predicted"/>
<accession>A0A6C1B7F4</accession>
<dbReference type="Proteomes" id="UP000501991">
    <property type="component" value="Chromosome"/>
</dbReference>
<evidence type="ECO:0008006" key="4">
    <source>
        <dbReference type="Google" id="ProtNLM"/>
    </source>
</evidence>
<evidence type="ECO:0000313" key="3">
    <source>
        <dbReference type="Proteomes" id="UP000501991"/>
    </source>
</evidence>
<dbReference type="AlphaFoldDB" id="A0A6C1B7F4"/>
<sequence length="92" mass="9299">MKTTHSTVKTGAAVAATVAALFAAGTLAVPTVAYADSPVQCFGVNSCKGQGECKTASNDCKGMNSCKGQGWVHKASKDECESAGGHVMMDGK</sequence>
<feature type="chain" id="PRO_5025415570" description="Silver efflux pump" evidence="1">
    <location>
        <begin position="36"/>
        <end position="92"/>
    </location>
</feature>
<name>A0A6C1B7F4_9RHOO</name>